<reference evidence="7 8" key="1">
    <citation type="submission" date="2024-09" db="EMBL/GenBank/DDBJ databases">
        <title>Novel species of the genus Pelomonas and Roseateles isolated from streams.</title>
        <authorList>
            <person name="Lu H."/>
        </authorList>
    </citation>
    <scope>NUCLEOTIDE SEQUENCE [LARGE SCALE GENOMIC DNA]</scope>
    <source>
        <strain evidence="7 8">DC23W</strain>
    </source>
</reference>
<keyword evidence="5" id="KW-0406">Ion transport</keyword>
<dbReference type="InterPro" id="IPR006685">
    <property type="entry name" value="MscS_channel_2nd"/>
</dbReference>
<dbReference type="InterPro" id="IPR023408">
    <property type="entry name" value="MscS_beta-dom_sf"/>
</dbReference>
<evidence type="ECO:0000313" key="7">
    <source>
        <dbReference type="EMBL" id="MFG6414295.1"/>
    </source>
</evidence>
<dbReference type="Proteomes" id="UP001606300">
    <property type="component" value="Unassembled WGS sequence"/>
</dbReference>
<comment type="caution">
    <text evidence="5">Lacks conserved residue(s) required for the propagation of feature annotation.</text>
</comment>
<dbReference type="RefSeq" id="WP_394470372.1">
    <property type="nucleotide sequence ID" value="NZ_JBIGHY010000003.1"/>
</dbReference>
<protein>
    <recommendedName>
        <fullName evidence="5">Small-conductance mechanosensitive channel</fullName>
    </recommendedName>
</protein>
<feature type="transmembrane region" description="Helical" evidence="5">
    <location>
        <begin position="101"/>
        <end position="123"/>
    </location>
</feature>
<keyword evidence="5" id="KW-0407">Ion channel</keyword>
<comment type="caution">
    <text evidence="7">The sequence shown here is derived from an EMBL/GenBank/DDBJ whole genome shotgun (WGS) entry which is preliminary data.</text>
</comment>
<sequence length="207" mass="22944">MRKILQSLHDRLPAWAAEWLDILVPVFEVTLILLVAWLLMRIVRQGLRRLTSVYALPAHVTSIFLRVVGVLVYAGALLWALERLGVSGAVLWTAFTGFATVGAVAFFAAWSVLSNLFCTLLIYMTRAFRIGDVVELLETGDKPGMKGRVVDINMVYTTLQETGDLRNGTSLQLPNSLFFQRALRRWHGAAAERQAPPPAGVEEHEGG</sequence>
<evidence type="ECO:0000259" key="6">
    <source>
        <dbReference type="Pfam" id="PF00924"/>
    </source>
</evidence>
<keyword evidence="5" id="KW-0813">Transport</keyword>
<dbReference type="Gene3D" id="2.30.30.60">
    <property type="match status" value="1"/>
</dbReference>
<evidence type="ECO:0000256" key="3">
    <source>
        <dbReference type="ARBA" id="ARBA00022989"/>
    </source>
</evidence>
<evidence type="ECO:0000313" key="8">
    <source>
        <dbReference type="Proteomes" id="UP001606300"/>
    </source>
</evidence>
<dbReference type="Gene3D" id="1.10.287.1260">
    <property type="match status" value="1"/>
</dbReference>
<feature type="transmembrane region" description="Helical" evidence="5">
    <location>
        <begin position="22"/>
        <end position="43"/>
    </location>
</feature>
<organism evidence="7 8">
    <name type="scientific">Pelomonas dachongensis</name>
    <dbReference type="NCBI Taxonomy" id="3299029"/>
    <lineage>
        <taxon>Bacteria</taxon>
        <taxon>Pseudomonadati</taxon>
        <taxon>Pseudomonadota</taxon>
        <taxon>Betaproteobacteria</taxon>
        <taxon>Burkholderiales</taxon>
        <taxon>Sphaerotilaceae</taxon>
        <taxon>Roseateles</taxon>
    </lineage>
</organism>
<dbReference type="PANTHER" id="PTHR30221">
    <property type="entry name" value="SMALL-CONDUCTANCE MECHANOSENSITIVE CHANNEL"/>
    <property type="match status" value="1"/>
</dbReference>
<comment type="function">
    <text evidence="5">Mechanosensitive channel that participates in the regulation of osmotic pressure changes within the cell, opening in response to stretch forces in the membrane lipid bilayer, without the need for other proteins. Contributes to normal resistance to hypoosmotic shock. Forms an ion channel of 1.0 nanosiemens conductance with a slight preference for anions.</text>
</comment>
<dbReference type="Pfam" id="PF00924">
    <property type="entry name" value="MS_channel_2nd"/>
    <property type="match status" value="1"/>
</dbReference>
<feature type="transmembrane region" description="Helical" evidence="5">
    <location>
        <begin position="63"/>
        <end position="81"/>
    </location>
</feature>
<evidence type="ECO:0000256" key="4">
    <source>
        <dbReference type="ARBA" id="ARBA00023136"/>
    </source>
</evidence>
<dbReference type="EMBL" id="JBIGHY010000003">
    <property type="protein sequence ID" value="MFG6414295.1"/>
    <property type="molecule type" value="Genomic_DNA"/>
</dbReference>
<keyword evidence="5" id="KW-1003">Cell membrane</keyword>
<keyword evidence="3 5" id="KW-1133">Transmembrane helix</keyword>
<evidence type="ECO:0000256" key="2">
    <source>
        <dbReference type="ARBA" id="ARBA00022692"/>
    </source>
</evidence>
<comment type="similarity">
    <text evidence="5">Belongs to the MscS (TC 1.A.23) family.</text>
</comment>
<keyword evidence="5" id="KW-0997">Cell inner membrane</keyword>
<evidence type="ECO:0000256" key="5">
    <source>
        <dbReference type="RuleBase" id="RU369025"/>
    </source>
</evidence>
<keyword evidence="4 5" id="KW-0472">Membrane</keyword>
<keyword evidence="2 5" id="KW-0812">Transmembrane</keyword>
<gene>
    <name evidence="7" type="ORF">ACG02S_10320</name>
</gene>
<accession>A0ABW7ELL0</accession>
<dbReference type="SUPFAM" id="SSF50182">
    <property type="entry name" value="Sm-like ribonucleoproteins"/>
    <property type="match status" value="1"/>
</dbReference>
<proteinExistence type="inferred from homology"/>
<name>A0ABW7ELL0_9BURK</name>
<feature type="domain" description="Mechanosensitive ion channel MscS" evidence="6">
    <location>
        <begin position="112"/>
        <end position="181"/>
    </location>
</feature>
<comment type="subcellular location">
    <subcellularLocation>
        <location evidence="5">Cell inner membrane</location>
        <topology evidence="5">Multi-pass membrane protein</topology>
    </subcellularLocation>
    <subcellularLocation>
        <location evidence="1">Membrane</location>
    </subcellularLocation>
</comment>
<comment type="subunit">
    <text evidence="5">Homoheptamer.</text>
</comment>
<evidence type="ECO:0000256" key="1">
    <source>
        <dbReference type="ARBA" id="ARBA00004370"/>
    </source>
</evidence>
<dbReference type="PANTHER" id="PTHR30221:SF8">
    <property type="entry name" value="SMALL-CONDUCTANCE MECHANOSENSITIVE CHANNEL"/>
    <property type="match status" value="1"/>
</dbReference>
<dbReference type="InterPro" id="IPR010920">
    <property type="entry name" value="LSM_dom_sf"/>
</dbReference>
<dbReference type="InterPro" id="IPR045275">
    <property type="entry name" value="MscS_archaea/bacteria_type"/>
</dbReference>
<keyword evidence="8" id="KW-1185">Reference proteome</keyword>